<protein>
    <submittedName>
        <fullName evidence="1">Uncharacterized protein</fullName>
    </submittedName>
</protein>
<gene>
    <name evidence="1" type="ORF">J4Q44_G00233090</name>
</gene>
<dbReference type="EMBL" id="JAGTTL010000021">
    <property type="protein sequence ID" value="KAK6306384.1"/>
    <property type="molecule type" value="Genomic_DNA"/>
</dbReference>
<organism evidence="1 2">
    <name type="scientific">Coregonus suidteri</name>
    <dbReference type="NCBI Taxonomy" id="861788"/>
    <lineage>
        <taxon>Eukaryota</taxon>
        <taxon>Metazoa</taxon>
        <taxon>Chordata</taxon>
        <taxon>Craniata</taxon>
        <taxon>Vertebrata</taxon>
        <taxon>Euteleostomi</taxon>
        <taxon>Actinopterygii</taxon>
        <taxon>Neopterygii</taxon>
        <taxon>Teleostei</taxon>
        <taxon>Protacanthopterygii</taxon>
        <taxon>Salmoniformes</taxon>
        <taxon>Salmonidae</taxon>
        <taxon>Coregoninae</taxon>
        <taxon>Coregonus</taxon>
    </lineage>
</organism>
<comment type="caution">
    <text evidence="1">The sequence shown here is derived from an EMBL/GenBank/DDBJ whole genome shotgun (WGS) entry which is preliminary data.</text>
</comment>
<keyword evidence="2" id="KW-1185">Reference proteome</keyword>
<name>A0AAN8L749_9TELE</name>
<accession>A0AAN8L749</accession>
<sequence>MNFMNVIFAAQKQNILIYACVLDSDSGLQQSFPCSGYSCQTLTNAPNWCCHLLSMWITKHPICTTCETAFKVPLPQMVKSKKKKLKPST</sequence>
<dbReference type="AlphaFoldDB" id="A0AAN8L749"/>
<dbReference type="InterPro" id="IPR036465">
    <property type="entry name" value="vWFA_dom_sf"/>
</dbReference>
<evidence type="ECO:0000313" key="2">
    <source>
        <dbReference type="Proteomes" id="UP001356427"/>
    </source>
</evidence>
<proteinExistence type="predicted"/>
<dbReference type="Proteomes" id="UP001356427">
    <property type="component" value="Unassembled WGS sequence"/>
</dbReference>
<evidence type="ECO:0000313" key="1">
    <source>
        <dbReference type="EMBL" id="KAK6306384.1"/>
    </source>
</evidence>
<dbReference type="Gene3D" id="3.40.50.410">
    <property type="entry name" value="von Willebrand factor, type A domain"/>
    <property type="match status" value="1"/>
</dbReference>
<reference evidence="1 2" key="1">
    <citation type="submission" date="2021-04" db="EMBL/GenBank/DDBJ databases">
        <authorList>
            <person name="De Guttry C."/>
            <person name="Zahm M."/>
            <person name="Klopp C."/>
            <person name="Cabau C."/>
            <person name="Louis A."/>
            <person name="Berthelot C."/>
            <person name="Parey E."/>
            <person name="Roest Crollius H."/>
            <person name="Montfort J."/>
            <person name="Robinson-Rechavi M."/>
            <person name="Bucao C."/>
            <person name="Bouchez O."/>
            <person name="Gislard M."/>
            <person name="Lluch J."/>
            <person name="Milhes M."/>
            <person name="Lampietro C."/>
            <person name="Lopez Roques C."/>
            <person name="Donnadieu C."/>
            <person name="Braasch I."/>
            <person name="Desvignes T."/>
            <person name="Postlethwait J."/>
            <person name="Bobe J."/>
            <person name="Wedekind C."/>
            <person name="Guiguen Y."/>
        </authorList>
    </citation>
    <scope>NUCLEOTIDE SEQUENCE [LARGE SCALE GENOMIC DNA]</scope>
    <source>
        <strain evidence="1">Cs_M1</strain>
        <tissue evidence="1">Blood</tissue>
    </source>
</reference>